<dbReference type="Proteomes" id="UP000674318">
    <property type="component" value="Chromosome 6"/>
</dbReference>
<evidence type="ECO:0000313" key="4">
    <source>
        <dbReference type="Proteomes" id="UP000674318"/>
    </source>
</evidence>
<dbReference type="RefSeq" id="XP_067759544.1">
    <property type="nucleotide sequence ID" value="XM_067903106.1"/>
</dbReference>
<dbReference type="PANTHER" id="PTHR32387:SF0">
    <property type="entry name" value="PROTEIN NO VEIN"/>
    <property type="match status" value="1"/>
</dbReference>
<dbReference type="Pfam" id="PF13020">
    <property type="entry name" value="NOV_C"/>
    <property type="match status" value="1"/>
</dbReference>
<feature type="compositionally biased region" description="Basic and acidic residues" evidence="1">
    <location>
        <begin position="446"/>
        <end position="456"/>
    </location>
</feature>
<dbReference type="InterPro" id="IPR024975">
    <property type="entry name" value="NOV_C"/>
</dbReference>
<name>A0A836LKN8_9TRYP</name>
<reference evidence="3 4" key="1">
    <citation type="submission" date="2021-02" db="EMBL/GenBank/DDBJ databases">
        <title>Porcisia hertigi Genome sequencing and assembly.</title>
        <authorList>
            <person name="Almutairi H."/>
            <person name="Gatherer D."/>
        </authorList>
    </citation>
    <scope>NUCLEOTIDE SEQUENCE [LARGE SCALE GENOMIC DNA]</scope>
    <source>
        <strain evidence="3 4">C119</strain>
    </source>
</reference>
<comment type="caution">
    <text evidence="3">The sequence shown here is derived from an EMBL/GenBank/DDBJ whole genome shotgun (WGS) entry which is preliminary data.</text>
</comment>
<feature type="compositionally biased region" description="Polar residues" evidence="1">
    <location>
        <begin position="457"/>
        <end position="494"/>
    </location>
</feature>
<feature type="region of interest" description="Disordered" evidence="1">
    <location>
        <begin position="59"/>
        <end position="91"/>
    </location>
</feature>
<protein>
    <recommendedName>
        <fullName evidence="2">Protein NO VEIN C-terminal domain-containing protein</fullName>
    </recommendedName>
</protein>
<accession>A0A836LKN8</accession>
<evidence type="ECO:0000256" key="1">
    <source>
        <dbReference type="SAM" id="MobiDB-lite"/>
    </source>
</evidence>
<gene>
    <name evidence="3" type="ORF">JKF63_07165</name>
</gene>
<dbReference type="KEGG" id="phet:94293183"/>
<evidence type="ECO:0000259" key="2">
    <source>
        <dbReference type="Pfam" id="PF13020"/>
    </source>
</evidence>
<dbReference type="OrthoDB" id="1262810at2759"/>
<feature type="domain" description="Protein NO VEIN C-terminal" evidence="2">
    <location>
        <begin position="1498"/>
        <end position="1615"/>
    </location>
</feature>
<dbReference type="InterPro" id="IPR052957">
    <property type="entry name" value="Auxin_embryo_med"/>
</dbReference>
<dbReference type="GeneID" id="94293183"/>
<keyword evidence="4" id="KW-1185">Reference proteome</keyword>
<sequence>MKETDSSAELQLLLRVNEHVQAQREAYNLLTPNEQRRRGPLLLADLLNSVMYFLHQEVEDDREDDDHRSTHGSGRGGGVRRPRPHSSTGAGGRALAVLTSSTGALPFALRDVPALAKVAALEMRLTTMVMSAISTRAIVTLYELEEWACAQEGVEHFVELGLGVGLQVLPVVQEYFQLRANAVVCPVRSRDVISFLLNDVTARQVLLYGGGDTRDLLYRFSAFYERHVLGGTSSSSAVMRKQGRLLNVRQLGVHIQDYPALLASLSQELTSAHRMEHQHCQQWMERCVAAARADPHGTSTMETRTAAATEPDGGAGDGTLLRDVSFEAAARWERNRGLYERVLQSLDSACAHAELVEGMCRTRERFLCTRLGCGADVVQRVTSSGAHAMDFVVTATEAEARSYSLPLSMWRPSPLGDGAATALAGSREGGGGVELRFHVSQLAETEKSRTLHESAHDNNAWQPSRSVSLVSQRPTSVVSSQKQALDQHTYNDVSTEAPPPPSQAVRRRRGTIVSEAPSTVSAGALASTPGAATALETQLVDSQDTPPPLISAAAVAPAPTGTSPASLLASLLAPAGSLGLAAPRSVNTADVPTAVLQQGTVTALESARGVHGGEPVATGSETALERLCNFLIQYRQSSAAMKQPLASASEPSMSSSTQDTWLHRAVAVLETFTVGDVVPVKLLCEAWATCADCRRPVSPSLSPRSVSERSTVPDNFASRRCIPLLHPFAASLGGGSAAPLGRLASLRQQLSAGRPDRASPAACFTAAAGSFAAEETKEIVYMATPAEVCWLSWWGPALSDAHDSRTVAILTCACLDRHYPSSLREIFCDLLGVRAEPTVAAWCTTAVTCARRLLSPEALTPSFIDAYMESFERCVNTDVAARVAEAVEGGELTLSPPGSPSVELPFLQRQQKTAQVALHRLLASVHESLSTTSPWRAEFFPCDHSWRSGLDGLLYATPPWCGYEGAVLTASSTPTLAHASVTQHFSKGNGTNSAGVAPPLRVLCFRAHEPSWAVCAVLHYFGIRPLSQLAETRVSLHTTVATDAGGMLHDKIAAIAPYVQAFCRASFPLWYGVVYVQLRERLRRLRVVLTATTGTSALGAPTSPLQTHRLHFGGHVYAHERHIRLAYVAAHNIIYGAAESAAVPTLAEGLLPLFMPVGMTTETEVQQLRDVIVRLLGALSSLDSSVEWCDGADTSPQQQQWRREQVKHVLQPVALRYGLTAFTSLSDAAPPLSSGVSAPAGIMESGTDDQSCDAEVPFTLPSRASIRYMSIYPPGTDALRRPRGLHQGHSERQPGQVPGTQRLTEESARELVAHAKPFSQRSGADGRIHVTVPLGGSTAVVTSMPAWRSFPMELDLDAVVAQSVVVTALDGGRRGVGAPAVVRDQQEDNGSDDDGDGSHVGVGDSEEEEEEDQESFLTFLYRPGSGTSSAERRGSRGGVGARKRTRAASGDVAGPVKERLRAGAAKCDVHSAGMWLRPSAASAVAGTGGDTPAYAVAAERYVYELLQNEYAKQIQQDGVRVIWVNEKCEAGSPFDILVIKPRRLNSSSNNLRGGGGSSISSSSSSQWDVVQYVEVKSTCTANRQEFEMSMAELLFAARFGTCYCVYRVFGASTDALRRMRHRVYADIVRLWHTAQLTITSDIRVTPAT</sequence>
<proteinExistence type="predicted"/>
<organism evidence="3 4">
    <name type="scientific">Porcisia hertigi</name>
    <dbReference type="NCBI Taxonomy" id="2761500"/>
    <lineage>
        <taxon>Eukaryota</taxon>
        <taxon>Discoba</taxon>
        <taxon>Euglenozoa</taxon>
        <taxon>Kinetoplastea</taxon>
        <taxon>Metakinetoplastina</taxon>
        <taxon>Trypanosomatida</taxon>
        <taxon>Trypanosomatidae</taxon>
        <taxon>Leishmaniinae</taxon>
        <taxon>Porcisia</taxon>
    </lineage>
</organism>
<feature type="region of interest" description="Disordered" evidence="1">
    <location>
        <begin position="1280"/>
        <end position="1303"/>
    </location>
</feature>
<dbReference type="PANTHER" id="PTHR32387">
    <property type="entry name" value="WU:FJ29H11"/>
    <property type="match status" value="1"/>
</dbReference>
<feature type="region of interest" description="Disordered" evidence="1">
    <location>
        <begin position="1374"/>
        <end position="1455"/>
    </location>
</feature>
<feature type="compositionally biased region" description="Acidic residues" evidence="1">
    <location>
        <begin position="1404"/>
        <end position="1414"/>
    </location>
</feature>
<dbReference type="EMBL" id="JAFJZO010000006">
    <property type="protein sequence ID" value="KAG5511223.1"/>
    <property type="molecule type" value="Genomic_DNA"/>
</dbReference>
<evidence type="ECO:0000313" key="3">
    <source>
        <dbReference type="EMBL" id="KAG5511223.1"/>
    </source>
</evidence>
<feature type="region of interest" description="Disordered" evidence="1">
    <location>
        <begin position="446"/>
        <end position="507"/>
    </location>
</feature>